<evidence type="ECO:0000256" key="3">
    <source>
        <dbReference type="ARBA" id="ARBA00022777"/>
    </source>
</evidence>
<protein>
    <submittedName>
        <fullName evidence="5">Carbohydrate kinase</fullName>
    </submittedName>
</protein>
<dbReference type="Gene3D" id="3.40.1190.20">
    <property type="match status" value="1"/>
</dbReference>
<organism evidence="5 6">
    <name type="scientific">Desulfobacter latus</name>
    <dbReference type="NCBI Taxonomy" id="2292"/>
    <lineage>
        <taxon>Bacteria</taxon>
        <taxon>Pseudomonadati</taxon>
        <taxon>Thermodesulfobacteriota</taxon>
        <taxon>Desulfobacteria</taxon>
        <taxon>Desulfobacterales</taxon>
        <taxon>Desulfobacteraceae</taxon>
        <taxon>Desulfobacter</taxon>
    </lineage>
</organism>
<dbReference type="RefSeq" id="WP_178366681.1">
    <property type="nucleotide sequence ID" value="NZ_JACADJ010000028.1"/>
</dbReference>
<evidence type="ECO:0000259" key="4">
    <source>
        <dbReference type="Pfam" id="PF00294"/>
    </source>
</evidence>
<dbReference type="Pfam" id="PF00294">
    <property type="entry name" value="PfkB"/>
    <property type="match status" value="1"/>
</dbReference>
<comment type="similarity">
    <text evidence="1">Belongs to the carbohydrate kinase PfkB family.</text>
</comment>
<keyword evidence="3 5" id="KW-0418">Kinase</keyword>
<reference evidence="5 6" key="1">
    <citation type="submission" date="2020-06" db="EMBL/GenBank/DDBJ databases">
        <title>High-quality draft genome of sulfate reducer Desulfobacter latus type strain AcrS2 isolated from marine sediment.</title>
        <authorList>
            <person name="Hoppe M."/>
            <person name="Larsen C.K."/>
            <person name="Marshall I.P.G."/>
            <person name="Schramm A."/>
            <person name="Marietou A.G."/>
        </authorList>
    </citation>
    <scope>NUCLEOTIDE SEQUENCE [LARGE SCALE GENOMIC DNA]</scope>
    <source>
        <strain evidence="5 6">AcRS2</strain>
    </source>
</reference>
<evidence type="ECO:0000256" key="1">
    <source>
        <dbReference type="ARBA" id="ARBA00010688"/>
    </source>
</evidence>
<accession>A0A850SV32</accession>
<dbReference type="InterPro" id="IPR002173">
    <property type="entry name" value="Carboh/pur_kinase_PfkB_CS"/>
</dbReference>
<dbReference type="SUPFAM" id="SSF53613">
    <property type="entry name" value="Ribokinase-like"/>
    <property type="match status" value="1"/>
</dbReference>
<dbReference type="GO" id="GO:0016301">
    <property type="term" value="F:kinase activity"/>
    <property type="evidence" value="ECO:0007669"/>
    <property type="project" value="UniProtKB-KW"/>
</dbReference>
<keyword evidence="2" id="KW-0808">Transferase</keyword>
<feature type="domain" description="Carbohydrate kinase PfkB" evidence="4">
    <location>
        <begin position="17"/>
        <end position="282"/>
    </location>
</feature>
<proteinExistence type="inferred from homology"/>
<dbReference type="InterPro" id="IPR011611">
    <property type="entry name" value="PfkB_dom"/>
</dbReference>
<keyword evidence="6" id="KW-1185">Reference proteome</keyword>
<dbReference type="AlphaFoldDB" id="A0A850SV32"/>
<dbReference type="InterPro" id="IPR050306">
    <property type="entry name" value="PfkB_Carbo_kinase"/>
</dbReference>
<dbReference type="CDD" id="cd01167">
    <property type="entry name" value="bac_FRK"/>
    <property type="match status" value="1"/>
</dbReference>
<gene>
    <name evidence="5" type="ORF">HXW94_09535</name>
</gene>
<evidence type="ECO:0000313" key="6">
    <source>
        <dbReference type="Proteomes" id="UP000553343"/>
    </source>
</evidence>
<dbReference type="EMBL" id="JACADJ010000028">
    <property type="protein sequence ID" value="NWH05224.1"/>
    <property type="molecule type" value="Genomic_DNA"/>
</dbReference>
<dbReference type="PROSITE" id="PS00583">
    <property type="entry name" value="PFKB_KINASES_1"/>
    <property type="match status" value="1"/>
</dbReference>
<name>A0A850SV32_9BACT</name>
<comment type="caution">
    <text evidence="5">The sequence shown here is derived from an EMBL/GenBank/DDBJ whole genome shotgun (WGS) entry which is preliminary data.</text>
</comment>
<sequence length="298" mass="33296">MILVTGEILFDIFPEYKRMGGAPFNFAYHMKKLGFPVRFISRVGNDSSGDEILNFLDNHGFNPEDIQIDRNRPTGTVKVDVLGKGEHTFKIATDTAYDHIDAAPIRQLVSGAKPDLIYFGTLIQRTQNNFELIQDMLNRKSPETISFCDINLRPDCYTEHTIVASLNAANILKLNTDELEELTFDSNDKTSHRMSAGQLMRTHCLEMIILTMGEKGSQWFTANQDHYMEPPEASLDIVDTVGAGDAYAAMSVAGILKNLQIEEIISLAGEFASHVCSVQGALIQDPAVYQKFIKKLEK</sequence>
<dbReference type="PANTHER" id="PTHR43085">
    <property type="entry name" value="HEXOKINASE FAMILY MEMBER"/>
    <property type="match status" value="1"/>
</dbReference>
<evidence type="ECO:0000256" key="2">
    <source>
        <dbReference type="ARBA" id="ARBA00022679"/>
    </source>
</evidence>
<dbReference type="Proteomes" id="UP000553343">
    <property type="component" value="Unassembled WGS sequence"/>
</dbReference>
<dbReference type="PANTHER" id="PTHR43085:SF57">
    <property type="entry name" value="CARBOHYDRATE KINASE PFKB DOMAIN-CONTAINING PROTEIN"/>
    <property type="match status" value="1"/>
</dbReference>
<dbReference type="InterPro" id="IPR029056">
    <property type="entry name" value="Ribokinase-like"/>
</dbReference>
<evidence type="ECO:0000313" key="5">
    <source>
        <dbReference type="EMBL" id="NWH05224.1"/>
    </source>
</evidence>